<dbReference type="GeneID" id="68854666"/>
<accession>A0A897MY53</accession>
<dbReference type="AlphaFoldDB" id="A0A897MY53"/>
<dbReference type="EMBL" id="CP064787">
    <property type="protein sequence ID" value="QSG05387.1"/>
    <property type="molecule type" value="Genomic_DNA"/>
</dbReference>
<gene>
    <name evidence="1" type="ORF">HSR121_1040</name>
</gene>
<dbReference type="RefSeq" id="WP_229115231.1">
    <property type="nucleotide sequence ID" value="NZ_CP064787.1"/>
</dbReference>
<protein>
    <submittedName>
        <fullName evidence="1">Arylsulfatase A or related enzyme</fullName>
    </submittedName>
</protein>
<reference evidence="1" key="1">
    <citation type="submission" date="2020-11" db="EMBL/GenBank/DDBJ databases">
        <title>Carbohydrate-dependent, anaerobic sulfur respiration: A novel catabolism in halophilic archaea.</title>
        <authorList>
            <person name="Sorokin D.Y."/>
            <person name="Messina E."/>
            <person name="Smedile F."/>
            <person name="La Cono V."/>
            <person name="Hallsworth J.E."/>
            <person name="Yakimov M.M."/>
        </authorList>
    </citation>
    <scope>NUCLEOTIDE SEQUENCE</scope>
    <source>
        <strain evidence="1">HSR12-1</strain>
    </source>
</reference>
<dbReference type="Proteomes" id="UP000663525">
    <property type="component" value="Chromosome"/>
</dbReference>
<name>A0A897MY53_9EURY</name>
<evidence type="ECO:0000313" key="2">
    <source>
        <dbReference type="Proteomes" id="UP000663525"/>
    </source>
</evidence>
<evidence type="ECO:0000313" key="1">
    <source>
        <dbReference type="EMBL" id="QSG05387.1"/>
    </source>
</evidence>
<proteinExistence type="predicted"/>
<organism evidence="1 2">
    <name type="scientific">Halapricum desulfuricans</name>
    <dbReference type="NCBI Taxonomy" id="2841257"/>
    <lineage>
        <taxon>Archaea</taxon>
        <taxon>Methanobacteriati</taxon>
        <taxon>Methanobacteriota</taxon>
        <taxon>Stenosarchaea group</taxon>
        <taxon>Halobacteria</taxon>
        <taxon>Halobacteriales</taxon>
        <taxon>Haloarculaceae</taxon>
        <taxon>Halapricum</taxon>
    </lineage>
</organism>
<sequence length="177" mass="19932">MSSTRLRGRYAPSNLLYAIRSLRAFVSETERALSKVQFRRRYGPGMNVMDWDDLVVLDACQFDHVAESNTMDGERHWIVSQGTHSREFLEGIDGDVFFCVCYTDVLDCRGESLRTAPPSAVVDLTVAMHEQDWFGVCNPSKGDLDVPDAARPGQQLDDQTRTSRVRALGRVERDCAV</sequence>